<reference evidence="3" key="1">
    <citation type="submission" date="2025-08" db="UniProtKB">
        <authorList>
            <consortium name="RefSeq"/>
        </authorList>
    </citation>
    <scope>IDENTIFICATION</scope>
    <source>
        <tissue evidence="3">Brain</tissue>
    </source>
</reference>
<protein>
    <submittedName>
        <fullName evidence="3">Collagen alpha-1(I) chain-like</fullName>
    </submittedName>
</protein>
<accession>A0A8U0SMD4</accession>
<dbReference type="AlphaFoldDB" id="A0A8U0SMD4"/>
<sequence>MVRPEAGPRPGAARAPGPLTGAAVAAARASRTPRPPSCSEAPAETRALEGARRGAGARAGTGGRGRTCRGRGRRGLQPPGASPAPPPGPPRRRHSHLEPEAPTAPELSTARLIGGKRTKISQDPAVSPWLLIGVLVARCPEVPPAGRGESCGRVFPGPRNAPGSPLNAPARGQRDAQPHGAPLGACRPPGPARGATLEPANGGPGGTGEALGLGAGQARVSAARGETGARPGPAVAPATLGLRAVSPRCGLRGSLKHSVVGPSLACRRDSALGRPLWRAAWRVPASAGCGRRTSQRPPCVRGRRGGKRAPEERPARPCPQPQDSPERPPGQPTSAARRVDTMRHVHATECHCPDGGGTLTPATRGGTPRTRRLTERGSTCGGSAEGEPGFPPSRESQAGLNPSTRAGGQDLSRGQTLRRGSHPGVQAGDSWRLCTPGGDWELERRKQ</sequence>
<feature type="compositionally biased region" description="Pro residues" evidence="1">
    <location>
        <begin position="316"/>
        <end position="331"/>
    </location>
</feature>
<feature type="region of interest" description="Disordered" evidence="1">
    <location>
        <begin position="141"/>
        <end position="236"/>
    </location>
</feature>
<evidence type="ECO:0000313" key="2">
    <source>
        <dbReference type="Proteomes" id="UP000000715"/>
    </source>
</evidence>
<keyword evidence="2" id="KW-1185">Reference proteome</keyword>
<gene>
    <name evidence="3" type="primary">LOC123394384</name>
</gene>
<dbReference type="RefSeq" id="XP_044944342.1">
    <property type="nucleotide sequence ID" value="XM_045088407.1"/>
</dbReference>
<feature type="compositionally biased region" description="Gly residues" evidence="1">
    <location>
        <begin position="202"/>
        <end position="215"/>
    </location>
</feature>
<feature type="compositionally biased region" description="Polar residues" evidence="1">
    <location>
        <begin position="394"/>
        <end position="406"/>
    </location>
</feature>
<feature type="compositionally biased region" description="Pro residues" evidence="1">
    <location>
        <begin position="80"/>
        <end position="89"/>
    </location>
</feature>
<organism evidence="2 3">
    <name type="scientific">Mustela putorius furo</name>
    <name type="common">European domestic ferret</name>
    <name type="synonym">Mustela furo</name>
    <dbReference type="NCBI Taxonomy" id="9669"/>
    <lineage>
        <taxon>Eukaryota</taxon>
        <taxon>Metazoa</taxon>
        <taxon>Chordata</taxon>
        <taxon>Craniata</taxon>
        <taxon>Vertebrata</taxon>
        <taxon>Euteleostomi</taxon>
        <taxon>Mammalia</taxon>
        <taxon>Eutheria</taxon>
        <taxon>Laurasiatheria</taxon>
        <taxon>Carnivora</taxon>
        <taxon>Caniformia</taxon>
        <taxon>Musteloidea</taxon>
        <taxon>Mustelidae</taxon>
        <taxon>Mustelinae</taxon>
        <taxon>Mustela</taxon>
    </lineage>
</organism>
<feature type="compositionally biased region" description="Low complexity" evidence="1">
    <location>
        <begin position="359"/>
        <end position="368"/>
    </location>
</feature>
<name>A0A8U0SMD4_MUSPF</name>
<dbReference type="Proteomes" id="UP000000715">
    <property type="component" value="Unplaced"/>
</dbReference>
<dbReference type="GeneID" id="123394384"/>
<feature type="region of interest" description="Disordered" evidence="1">
    <location>
        <begin position="285"/>
        <end position="447"/>
    </location>
</feature>
<feature type="region of interest" description="Disordered" evidence="1">
    <location>
        <begin position="1"/>
        <end position="126"/>
    </location>
</feature>
<proteinExistence type="predicted"/>
<feature type="compositionally biased region" description="Basic and acidic residues" evidence="1">
    <location>
        <begin position="337"/>
        <end position="352"/>
    </location>
</feature>
<feature type="compositionally biased region" description="Low complexity" evidence="1">
    <location>
        <begin position="1"/>
        <end position="32"/>
    </location>
</feature>
<evidence type="ECO:0000256" key="1">
    <source>
        <dbReference type="SAM" id="MobiDB-lite"/>
    </source>
</evidence>
<evidence type="ECO:0000313" key="3">
    <source>
        <dbReference type="RefSeq" id="XP_044944342.1"/>
    </source>
</evidence>